<feature type="transmembrane region" description="Helical" evidence="6">
    <location>
        <begin position="20"/>
        <end position="43"/>
    </location>
</feature>
<organism evidence="7 8">
    <name type="scientific">Pectobacterium odoriferum</name>
    <dbReference type="NCBI Taxonomy" id="78398"/>
    <lineage>
        <taxon>Bacteria</taxon>
        <taxon>Pseudomonadati</taxon>
        <taxon>Pseudomonadota</taxon>
        <taxon>Gammaproteobacteria</taxon>
        <taxon>Enterobacterales</taxon>
        <taxon>Pectobacteriaceae</taxon>
        <taxon>Pectobacterium</taxon>
    </lineage>
</organism>
<evidence type="ECO:0000256" key="4">
    <source>
        <dbReference type="ARBA" id="ARBA00022989"/>
    </source>
</evidence>
<accession>A0ABR4VKD7</accession>
<dbReference type="InterPro" id="IPR001248">
    <property type="entry name" value="Pur-cyt_permease"/>
</dbReference>
<feature type="transmembrane region" description="Helical" evidence="6">
    <location>
        <begin position="404"/>
        <end position="422"/>
    </location>
</feature>
<feature type="transmembrane region" description="Helical" evidence="6">
    <location>
        <begin position="376"/>
        <end position="398"/>
    </location>
</feature>
<gene>
    <name evidence="7" type="ORF">KU75_20510</name>
</gene>
<dbReference type="RefSeq" id="WP_039494812.1">
    <property type="nucleotide sequence ID" value="NZ_CP034938.1"/>
</dbReference>
<proteinExistence type="inferred from homology"/>
<comment type="subcellular location">
    <subcellularLocation>
        <location evidence="1">Membrane</location>
        <topology evidence="1">Multi-pass membrane protein</topology>
    </subcellularLocation>
</comment>
<keyword evidence="8" id="KW-1185">Reference proteome</keyword>
<keyword evidence="4 6" id="KW-1133">Transmembrane helix</keyword>
<sequence>MEKIDDYPVSRVPLSVRLPFLNVALVHIGMLTALDQFMLGAVLGHSMTLGQAFLAIFIGSAIFGVVTVGLGYAGMKEGMSGSLLARWCGFGRIGSVLIGLVIAVSLIGWFGVQNAVFAKALNFAMEDKLGFGWSAALSGIALTLLVAFGFRALRFTAKIAVPMFVIVVGYISIMTLSGHNIAELIASAPNGEAISISAGATMVVGGCIVASLITPDMTRYSQKGKHVFWMTMLSIIVGEFLVNGLAIIIARALNTADVVTIMSQAAGGIGLIAVIFSTLRVNDINLYSSSLGIANAIEGVTGKKLRYVSITLVIGLIGTLLSVAGILDRFIDFLTLLGVLFPPIIGVMLVDYYILRTHKTLLATSRAAGQLPDSAQTPLIGWSAIIASIVGAIVGLAFEWGVPAFNSLLVASLLYLVIQHHINNHVYFRKLKHNQNLKWNR</sequence>
<evidence type="ECO:0000256" key="5">
    <source>
        <dbReference type="ARBA" id="ARBA00023136"/>
    </source>
</evidence>
<dbReference type="PANTHER" id="PTHR30569:SF0">
    <property type="entry name" value="CYTOSINE PERMEASE"/>
    <property type="match status" value="1"/>
</dbReference>
<feature type="transmembrane region" description="Helical" evidence="6">
    <location>
        <begin position="194"/>
        <end position="215"/>
    </location>
</feature>
<evidence type="ECO:0000256" key="6">
    <source>
        <dbReference type="SAM" id="Phobius"/>
    </source>
</evidence>
<dbReference type="Proteomes" id="UP000029447">
    <property type="component" value="Unassembled WGS sequence"/>
</dbReference>
<feature type="transmembrane region" description="Helical" evidence="6">
    <location>
        <begin position="307"/>
        <end position="327"/>
    </location>
</feature>
<dbReference type="EMBL" id="JQOF01000024">
    <property type="protein sequence ID" value="KGA39817.1"/>
    <property type="molecule type" value="Genomic_DNA"/>
</dbReference>
<evidence type="ECO:0000256" key="3">
    <source>
        <dbReference type="ARBA" id="ARBA00022692"/>
    </source>
</evidence>
<dbReference type="PANTHER" id="PTHR30569">
    <property type="entry name" value="CYTOSINE TRANSPORTER CODB"/>
    <property type="match status" value="1"/>
</dbReference>
<dbReference type="Gene3D" id="1.10.4160.10">
    <property type="entry name" value="Hydantoin permease"/>
    <property type="match status" value="1"/>
</dbReference>
<feature type="transmembrane region" description="Helical" evidence="6">
    <location>
        <begin position="227"/>
        <end position="249"/>
    </location>
</feature>
<protein>
    <submittedName>
        <fullName evidence="7">Allantoin permease</fullName>
    </submittedName>
</protein>
<evidence type="ECO:0000256" key="2">
    <source>
        <dbReference type="ARBA" id="ARBA00008974"/>
    </source>
</evidence>
<evidence type="ECO:0000313" key="8">
    <source>
        <dbReference type="Proteomes" id="UP000029447"/>
    </source>
</evidence>
<dbReference type="Pfam" id="PF02133">
    <property type="entry name" value="Transp_cyt_pur"/>
    <property type="match status" value="1"/>
</dbReference>
<evidence type="ECO:0000256" key="1">
    <source>
        <dbReference type="ARBA" id="ARBA00004141"/>
    </source>
</evidence>
<feature type="transmembrane region" description="Helical" evidence="6">
    <location>
        <begin position="131"/>
        <end position="153"/>
    </location>
</feature>
<feature type="transmembrane region" description="Helical" evidence="6">
    <location>
        <begin position="49"/>
        <end position="72"/>
    </location>
</feature>
<feature type="transmembrane region" description="Helical" evidence="6">
    <location>
        <begin position="333"/>
        <end position="355"/>
    </location>
</feature>
<feature type="transmembrane region" description="Helical" evidence="6">
    <location>
        <begin position="261"/>
        <end position="279"/>
    </location>
</feature>
<dbReference type="InterPro" id="IPR030191">
    <property type="entry name" value="CodB"/>
</dbReference>
<dbReference type="GeneID" id="51388301"/>
<keyword evidence="5 6" id="KW-0472">Membrane</keyword>
<name>A0ABR4VKD7_9GAMM</name>
<reference evidence="7 8" key="1">
    <citation type="submission" date="2014-08" db="EMBL/GenBank/DDBJ databases">
        <title>Genome sequences of NCPPB Pectobacterium isolates.</title>
        <authorList>
            <person name="Glover R.H."/>
            <person name="Sapp M."/>
            <person name="Elphinstone J."/>
        </authorList>
    </citation>
    <scope>NUCLEOTIDE SEQUENCE [LARGE SCALE GENOMIC DNA]</scope>
    <source>
        <strain evidence="7 8">NCPPB3841</strain>
    </source>
</reference>
<dbReference type="CDD" id="cd11484">
    <property type="entry name" value="SLC-NCS1sbd_CobB-like"/>
    <property type="match status" value="1"/>
</dbReference>
<comment type="caution">
    <text evidence="7">The sequence shown here is derived from an EMBL/GenBank/DDBJ whole genome shotgun (WGS) entry which is preliminary data.</text>
</comment>
<evidence type="ECO:0000313" key="7">
    <source>
        <dbReference type="EMBL" id="KGA39817.1"/>
    </source>
</evidence>
<feature type="transmembrane region" description="Helical" evidence="6">
    <location>
        <begin position="160"/>
        <end position="182"/>
    </location>
</feature>
<feature type="transmembrane region" description="Helical" evidence="6">
    <location>
        <begin position="93"/>
        <end position="111"/>
    </location>
</feature>
<keyword evidence="3 6" id="KW-0812">Transmembrane</keyword>
<comment type="similarity">
    <text evidence="2">Belongs to the purine-cytosine permease (2.A.39) family.</text>
</comment>